<dbReference type="GO" id="GO:0003676">
    <property type="term" value="F:nucleic acid binding"/>
    <property type="evidence" value="ECO:0007669"/>
    <property type="project" value="InterPro"/>
</dbReference>
<dbReference type="Pfam" id="PF17921">
    <property type="entry name" value="Integrase_H2C2"/>
    <property type="match status" value="1"/>
</dbReference>
<dbReference type="InterPro" id="IPR036397">
    <property type="entry name" value="RNaseH_sf"/>
</dbReference>
<dbReference type="InterPro" id="IPR056924">
    <property type="entry name" value="SH3_Tf2-1"/>
</dbReference>
<dbReference type="EMBL" id="BKCJ010116616">
    <property type="protein sequence ID" value="GEX57617.1"/>
    <property type="molecule type" value="Genomic_DNA"/>
</dbReference>
<accession>A0A699H7U8</accession>
<dbReference type="SUPFAM" id="SSF53098">
    <property type="entry name" value="Ribonuclease H-like"/>
    <property type="match status" value="1"/>
</dbReference>
<dbReference type="InterPro" id="IPR041588">
    <property type="entry name" value="Integrase_H2C2"/>
</dbReference>
<sequence>MVNMRKDHAAVRVEIEARVTVLETQAHRHEWQHQTVDDLAVRYIMRTQSLEAGARIDTLEDSGMDWLSRYNAVITCAKKLVRIPFGNEILTIRGEGSNERNESRLNIILCSKAQEYMSKGCHVFLANITSTKDEDKSKAKRLEDDEKEHEEHLRQILKLLKKEELYANFSKWKANVVADALSRKEQEPLRVRALVMTISLDLPKQILNAQTEARKPENIKNEDVGGMLVENAKNPEAIREQKLEPRVDGTQCLNGRSWLPCYASLQIVIMHESRKSKYSIHPCSDKMYQYMKKLYWWPNMKAAIATYVSKCLTCSKVKLPKSSQGYDTIWVIVDRLTKSVIFTPMRETDPMDKLKRIYLKEVVTRHGIHVSIISDRDPRFASNFWRSLQNALELIQETTEKIIQIKQRMLAACDRQKSYADLKHVAYKLDLPEELSRVHNTFHVSNLKKCHADEPLAVLLDGLHFDDKLHFVEEPVEIMDREVKRLKRSRIPLVKVRWNSKRGPEFTWEREDQFRKKYPHLFTKTAPLSSVAS</sequence>
<keyword evidence="4" id="KW-0548">Nucleotidyltransferase</keyword>
<evidence type="ECO:0000256" key="1">
    <source>
        <dbReference type="SAM" id="Coils"/>
    </source>
</evidence>
<dbReference type="GO" id="GO:0003964">
    <property type="term" value="F:RNA-directed DNA polymerase activity"/>
    <property type="evidence" value="ECO:0007669"/>
    <property type="project" value="UniProtKB-KW"/>
</dbReference>
<feature type="domain" description="Tf2-1-like SH3-like" evidence="3">
    <location>
        <begin position="423"/>
        <end position="451"/>
    </location>
</feature>
<keyword evidence="4" id="KW-0695">RNA-directed DNA polymerase</keyword>
<comment type="caution">
    <text evidence="4">The sequence shown here is derived from an EMBL/GenBank/DDBJ whole genome shotgun (WGS) entry which is preliminary data.</text>
</comment>
<dbReference type="InterPro" id="IPR012337">
    <property type="entry name" value="RNaseH-like_sf"/>
</dbReference>
<name>A0A699H7U8_TANCI</name>
<dbReference type="PANTHER" id="PTHR46148">
    <property type="entry name" value="CHROMO DOMAIN-CONTAINING PROTEIN"/>
    <property type="match status" value="1"/>
</dbReference>
<evidence type="ECO:0000259" key="2">
    <source>
        <dbReference type="Pfam" id="PF17921"/>
    </source>
</evidence>
<keyword evidence="4" id="KW-0808">Transferase</keyword>
<dbReference type="Pfam" id="PF24626">
    <property type="entry name" value="SH3_Tf2-1"/>
    <property type="match status" value="1"/>
</dbReference>
<dbReference type="AlphaFoldDB" id="A0A699H7U8"/>
<dbReference type="Gene3D" id="1.10.340.70">
    <property type="match status" value="1"/>
</dbReference>
<feature type="coiled-coil region" evidence="1">
    <location>
        <begin position="125"/>
        <end position="162"/>
    </location>
</feature>
<proteinExistence type="predicted"/>
<feature type="domain" description="Integrase zinc-binding" evidence="2">
    <location>
        <begin position="265"/>
        <end position="318"/>
    </location>
</feature>
<dbReference type="PANTHER" id="PTHR46148:SF59">
    <property type="entry name" value="NUCLEOTIDYLTRANSFERASE, RIBONUCLEASE H"/>
    <property type="match status" value="1"/>
</dbReference>
<dbReference type="Gene3D" id="3.30.420.10">
    <property type="entry name" value="Ribonuclease H-like superfamily/Ribonuclease H"/>
    <property type="match status" value="1"/>
</dbReference>
<protein>
    <submittedName>
        <fullName evidence="4">Putative reverse transcriptase domain-containing protein</fullName>
    </submittedName>
</protein>
<gene>
    <name evidence="4" type="ORF">Tci_329592</name>
</gene>
<evidence type="ECO:0000259" key="3">
    <source>
        <dbReference type="Pfam" id="PF24626"/>
    </source>
</evidence>
<organism evidence="4">
    <name type="scientific">Tanacetum cinerariifolium</name>
    <name type="common">Dalmatian daisy</name>
    <name type="synonym">Chrysanthemum cinerariifolium</name>
    <dbReference type="NCBI Taxonomy" id="118510"/>
    <lineage>
        <taxon>Eukaryota</taxon>
        <taxon>Viridiplantae</taxon>
        <taxon>Streptophyta</taxon>
        <taxon>Embryophyta</taxon>
        <taxon>Tracheophyta</taxon>
        <taxon>Spermatophyta</taxon>
        <taxon>Magnoliopsida</taxon>
        <taxon>eudicotyledons</taxon>
        <taxon>Gunneridae</taxon>
        <taxon>Pentapetalae</taxon>
        <taxon>asterids</taxon>
        <taxon>campanulids</taxon>
        <taxon>Asterales</taxon>
        <taxon>Asteraceae</taxon>
        <taxon>Asteroideae</taxon>
        <taxon>Anthemideae</taxon>
        <taxon>Anthemidinae</taxon>
        <taxon>Tanacetum</taxon>
    </lineage>
</organism>
<keyword evidence="1" id="KW-0175">Coiled coil</keyword>
<reference evidence="4" key="1">
    <citation type="journal article" date="2019" name="Sci. Rep.">
        <title>Draft genome of Tanacetum cinerariifolium, the natural source of mosquito coil.</title>
        <authorList>
            <person name="Yamashiro T."/>
            <person name="Shiraishi A."/>
            <person name="Satake H."/>
            <person name="Nakayama K."/>
        </authorList>
    </citation>
    <scope>NUCLEOTIDE SEQUENCE</scope>
</reference>
<evidence type="ECO:0000313" key="4">
    <source>
        <dbReference type="EMBL" id="GEX57617.1"/>
    </source>
</evidence>